<dbReference type="InterPro" id="IPR013149">
    <property type="entry name" value="ADH-like_C"/>
</dbReference>
<dbReference type="Pfam" id="PF08240">
    <property type="entry name" value="ADH_N"/>
    <property type="match status" value="1"/>
</dbReference>
<keyword evidence="4" id="KW-1185">Reference proteome</keyword>
<accession>A0A1H8QSA4</accession>
<dbReference type="AlphaFoldDB" id="A0A1H8QSA4"/>
<proteinExistence type="predicted"/>
<gene>
    <name evidence="3" type="ORF">SAMN05216267_103130</name>
</gene>
<dbReference type="EMBL" id="FODD01000031">
    <property type="protein sequence ID" value="SEO57149.1"/>
    <property type="molecule type" value="Genomic_DNA"/>
</dbReference>
<evidence type="ECO:0000259" key="2">
    <source>
        <dbReference type="SMART" id="SM00829"/>
    </source>
</evidence>
<evidence type="ECO:0000313" key="4">
    <source>
        <dbReference type="Proteomes" id="UP000181951"/>
    </source>
</evidence>
<dbReference type="SUPFAM" id="SSF51735">
    <property type="entry name" value="NAD(P)-binding Rossmann-fold domains"/>
    <property type="match status" value="1"/>
</dbReference>
<dbReference type="Proteomes" id="UP000181951">
    <property type="component" value="Unassembled WGS sequence"/>
</dbReference>
<reference evidence="3 4" key="1">
    <citation type="submission" date="2016-10" db="EMBL/GenBank/DDBJ databases">
        <authorList>
            <person name="de Groot N.N."/>
        </authorList>
    </citation>
    <scope>NUCLEOTIDE SEQUENCE [LARGE SCALE GENOMIC DNA]</scope>
    <source>
        <strain evidence="3 4">CGMCC 4.2026</strain>
    </source>
</reference>
<dbReference type="SMART" id="SM00829">
    <property type="entry name" value="PKS_ER"/>
    <property type="match status" value="1"/>
</dbReference>
<dbReference type="InterPro" id="IPR020843">
    <property type="entry name" value="ER"/>
</dbReference>
<protein>
    <submittedName>
        <fullName evidence="3">NADPH:quinone reductase</fullName>
    </submittedName>
</protein>
<dbReference type="PANTHER" id="PTHR44154:SF1">
    <property type="entry name" value="QUINONE OXIDOREDUCTASE"/>
    <property type="match status" value="1"/>
</dbReference>
<evidence type="ECO:0000256" key="1">
    <source>
        <dbReference type="ARBA" id="ARBA00022857"/>
    </source>
</evidence>
<sequence length="348" mass="36271">MPPKRRAHSQITHARKAMTMRAIQYDRFGDYDVLHLTDTPKPAPHGGQVLVRLTVAGTHPLDNTVRSGELPPGVVKPFPLTPGSVGVGTVEDPGDSGLAAGTRVMISGGRYGIDADGTWAEYIVTDRSHLLPVINEVDDTAAAALSAGAGYLTAYLALTELAGFEAGQRVLAPGSGGAVGQGGVEIARHLGASVAITTATSTAKAELGRAAGYDVIDLTRESLKDGVARLTDGKGVDVVLDGVAGPITGQALGALSRGGTLVSIGYSAGMHADINVTDLIWKAAHVHGFQFALFTQEQIDRTNATLLDLVARKEITPLVDRVFPLEQAAQAQRHLIEGGPFGRVLLSL</sequence>
<dbReference type="SUPFAM" id="SSF50129">
    <property type="entry name" value="GroES-like"/>
    <property type="match status" value="1"/>
</dbReference>
<dbReference type="Gene3D" id="3.90.180.10">
    <property type="entry name" value="Medium-chain alcohol dehydrogenases, catalytic domain"/>
    <property type="match status" value="1"/>
</dbReference>
<feature type="domain" description="Enoyl reductase (ER)" evidence="2">
    <location>
        <begin position="29"/>
        <end position="346"/>
    </location>
</feature>
<dbReference type="Pfam" id="PF00107">
    <property type="entry name" value="ADH_zinc_N"/>
    <property type="match status" value="1"/>
</dbReference>
<dbReference type="PANTHER" id="PTHR44154">
    <property type="entry name" value="QUINONE OXIDOREDUCTASE"/>
    <property type="match status" value="1"/>
</dbReference>
<dbReference type="Gene3D" id="3.40.50.720">
    <property type="entry name" value="NAD(P)-binding Rossmann-like Domain"/>
    <property type="match status" value="1"/>
</dbReference>
<organism evidence="3 4">
    <name type="scientific">Actinacidiphila rubida</name>
    <dbReference type="NCBI Taxonomy" id="310780"/>
    <lineage>
        <taxon>Bacteria</taxon>
        <taxon>Bacillati</taxon>
        <taxon>Actinomycetota</taxon>
        <taxon>Actinomycetes</taxon>
        <taxon>Kitasatosporales</taxon>
        <taxon>Streptomycetaceae</taxon>
        <taxon>Actinacidiphila</taxon>
    </lineage>
</organism>
<dbReference type="InterPro" id="IPR036291">
    <property type="entry name" value="NAD(P)-bd_dom_sf"/>
</dbReference>
<evidence type="ECO:0000313" key="3">
    <source>
        <dbReference type="EMBL" id="SEO57149.1"/>
    </source>
</evidence>
<dbReference type="GO" id="GO:0016491">
    <property type="term" value="F:oxidoreductase activity"/>
    <property type="evidence" value="ECO:0007669"/>
    <property type="project" value="InterPro"/>
</dbReference>
<dbReference type="InterPro" id="IPR013154">
    <property type="entry name" value="ADH-like_N"/>
</dbReference>
<dbReference type="InterPro" id="IPR011032">
    <property type="entry name" value="GroES-like_sf"/>
</dbReference>
<name>A0A1H8QSA4_9ACTN</name>
<dbReference type="STRING" id="310780.SAMN05216267_103130"/>
<keyword evidence="1" id="KW-0521">NADP</keyword>
<dbReference type="InterPro" id="IPR051603">
    <property type="entry name" value="Zinc-ADH_QOR/CCCR"/>
</dbReference>